<evidence type="ECO:0000259" key="8">
    <source>
        <dbReference type="Pfam" id="PF03460"/>
    </source>
</evidence>
<dbReference type="GO" id="GO:0051539">
    <property type="term" value="F:4 iron, 4 sulfur cluster binding"/>
    <property type="evidence" value="ECO:0007669"/>
    <property type="project" value="UniProtKB-KW"/>
</dbReference>
<dbReference type="GO" id="GO:0046872">
    <property type="term" value="F:metal ion binding"/>
    <property type="evidence" value="ECO:0007669"/>
    <property type="project" value="UniProtKB-KW"/>
</dbReference>
<keyword evidence="3" id="KW-0479">Metal-binding</keyword>
<organism evidence="9 10">
    <name type="scientific">Kerstersia gyiorum</name>
    <dbReference type="NCBI Taxonomy" id="206506"/>
    <lineage>
        <taxon>Bacteria</taxon>
        <taxon>Pseudomonadati</taxon>
        <taxon>Pseudomonadota</taxon>
        <taxon>Betaproteobacteria</taxon>
        <taxon>Burkholderiales</taxon>
        <taxon>Alcaligenaceae</taxon>
        <taxon>Kerstersia</taxon>
    </lineage>
</organism>
<evidence type="ECO:0000259" key="7">
    <source>
        <dbReference type="Pfam" id="PF01077"/>
    </source>
</evidence>
<dbReference type="Pfam" id="PF03460">
    <property type="entry name" value="NIR_SIR_ferr"/>
    <property type="match status" value="2"/>
</dbReference>
<reference evidence="9 10" key="1">
    <citation type="submission" date="2019-02" db="EMBL/GenBank/DDBJ databases">
        <title>Genomic Encyclopedia of Type Strains, Phase IV (KMG-IV): sequencing the most valuable type-strain genomes for metagenomic binning, comparative biology and taxonomic classification.</title>
        <authorList>
            <person name="Goeker M."/>
        </authorList>
    </citation>
    <scope>NUCLEOTIDE SEQUENCE [LARGE SCALE GENOMIC DNA]</scope>
    <source>
        <strain evidence="9 10">DSM 16618</strain>
    </source>
</reference>
<dbReference type="Pfam" id="PF01077">
    <property type="entry name" value="NIR_SIR"/>
    <property type="match status" value="2"/>
</dbReference>
<evidence type="ECO:0000256" key="1">
    <source>
        <dbReference type="ARBA" id="ARBA00022485"/>
    </source>
</evidence>
<evidence type="ECO:0000313" key="10">
    <source>
        <dbReference type="Proteomes" id="UP000292039"/>
    </source>
</evidence>
<dbReference type="Gene3D" id="3.30.413.10">
    <property type="entry name" value="Sulfite Reductase Hemoprotein, domain 1"/>
    <property type="match status" value="2"/>
</dbReference>
<dbReference type="GO" id="GO:0020037">
    <property type="term" value="F:heme binding"/>
    <property type="evidence" value="ECO:0007669"/>
    <property type="project" value="InterPro"/>
</dbReference>
<feature type="domain" description="Nitrite/Sulfite reductase ferredoxin-like" evidence="8">
    <location>
        <begin position="350"/>
        <end position="413"/>
    </location>
</feature>
<dbReference type="EMBL" id="SGWZ01000004">
    <property type="protein sequence ID" value="RZS67471.1"/>
    <property type="molecule type" value="Genomic_DNA"/>
</dbReference>
<comment type="caution">
    <text evidence="9">The sequence shown here is derived from an EMBL/GenBank/DDBJ whole genome shotgun (WGS) entry which is preliminary data.</text>
</comment>
<evidence type="ECO:0000256" key="5">
    <source>
        <dbReference type="ARBA" id="ARBA00023004"/>
    </source>
</evidence>
<keyword evidence="2" id="KW-0349">Heme</keyword>
<dbReference type="SUPFAM" id="SSF56014">
    <property type="entry name" value="Nitrite and sulphite reductase 4Fe-4S domain-like"/>
    <property type="match status" value="2"/>
</dbReference>
<evidence type="ECO:0000256" key="3">
    <source>
        <dbReference type="ARBA" id="ARBA00022723"/>
    </source>
</evidence>
<dbReference type="InterPro" id="IPR005117">
    <property type="entry name" value="NiRdtase/SiRdtase_haem-b_fer"/>
</dbReference>
<feature type="domain" description="Nitrite/sulphite reductase 4Fe-4S" evidence="7">
    <location>
        <begin position="425"/>
        <end position="570"/>
    </location>
</feature>
<keyword evidence="5" id="KW-0408">Iron</keyword>
<dbReference type="PANTHER" id="PTHR32439">
    <property type="entry name" value="FERREDOXIN--NITRITE REDUCTASE, CHLOROPLASTIC"/>
    <property type="match status" value="1"/>
</dbReference>
<dbReference type="InterPro" id="IPR051329">
    <property type="entry name" value="NIR_SIR_4Fe-4S"/>
</dbReference>
<proteinExistence type="predicted"/>
<evidence type="ECO:0000256" key="2">
    <source>
        <dbReference type="ARBA" id="ARBA00022617"/>
    </source>
</evidence>
<feature type="domain" description="Nitrite/sulphite reductase 4Fe-4S" evidence="7">
    <location>
        <begin position="135"/>
        <end position="288"/>
    </location>
</feature>
<keyword evidence="6" id="KW-0411">Iron-sulfur</keyword>
<keyword evidence="1" id="KW-0004">4Fe-4S</keyword>
<dbReference type="InterPro" id="IPR036136">
    <property type="entry name" value="Nit/Sulf_reduc_fer-like_dom_sf"/>
</dbReference>
<dbReference type="Gene3D" id="3.90.480.20">
    <property type="match status" value="2"/>
</dbReference>
<name>A0A4Q7MH46_9BURK</name>
<dbReference type="GO" id="GO:0016491">
    <property type="term" value="F:oxidoreductase activity"/>
    <property type="evidence" value="ECO:0007669"/>
    <property type="project" value="UniProtKB-KW"/>
</dbReference>
<evidence type="ECO:0000256" key="4">
    <source>
        <dbReference type="ARBA" id="ARBA00023002"/>
    </source>
</evidence>
<keyword evidence="4" id="KW-0560">Oxidoreductase</keyword>
<dbReference type="InterPro" id="IPR006067">
    <property type="entry name" value="NO2/SO3_Rdtase_4Fe4S_dom"/>
</dbReference>
<accession>A0A4Q7MH46</accession>
<evidence type="ECO:0000256" key="6">
    <source>
        <dbReference type="ARBA" id="ARBA00023014"/>
    </source>
</evidence>
<dbReference type="AlphaFoldDB" id="A0A4Q7MH46"/>
<sequence length="587" mass="65596">MLPADKCGVPAHLDSCMYIYDEIDQQLVEQRVAQFADQTRRFLANELTEDEFRVLRLQNGLYVQRHAPMLRVAIPYGMLASRQLRKLAFIARKYDRGYGHFSTRQNMQFNWPRLETVPEILGELATVQMHAIQTSGNCIRNTTTDHFAGIAPDELVNPLVWCEIIRQWSTLHPEFAFLPRKFKIAVSGAVVDRAAVGVHDIGLQAVEQDGEIGFRVWIGGGMGRTPIVGKLVKPFVAWYDLLTYLQAALRVYNLHGRRDNKYKARIKILVKDLGVEAYAEQVEEQWRHIRGGPDTITQAELDRIATRFTWPDYETLTTRPEVHDAHAAAHPLFARWLRTNVHPHKVPGYVAVTVSLKATGIPPGDITADQMDYVADLADEYGFGELRVSHEQNLILADVRHDRLFELWQQLRAQNLATPNIGMLTNIIACPGGDFCALANAVSIPVAEAIQQRFENLDYLYDIGELDLNISGCINSCGHHHVGHIGILGVDKAGEEWYQVTLGGRQSGAGGTPEGGAAIGKIIGPSFAREHVPIVVERLVETYLSTRDSDAERFIDVVERLGIAPFKDHVYDDPVLNPKKAAGAAHA</sequence>
<gene>
    <name evidence="9" type="ORF">EV679_2692</name>
</gene>
<dbReference type="SUPFAM" id="SSF55124">
    <property type="entry name" value="Nitrite/Sulfite reductase N-terminal domain-like"/>
    <property type="match status" value="2"/>
</dbReference>
<dbReference type="InterPro" id="IPR045854">
    <property type="entry name" value="NO2/SO3_Rdtase_4Fe4S_sf"/>
</dbReference>
<feature type="domain" description="Nitrite/Sulfite reductase ferredoxin-like" evidence="8">
    <location>
        <begin position="69"/>
        <end position="125"/>
    </location>
</feature>
<dbReference type="PANTHER" id="PTHR32439:SF9">
    <property type="entry name" value="BLR3264 PROTEIN"/>
    <property type="match status" value="1"/>
</dbReference>
<evidence type="ECO:0000313" key="9">
    <source>
        <dbReference type="EMBL" id="RZS67471.1"/>
    </source>
</evidence>
<protein>
    <submittedName>
        <fullName evidence="9">Sulfite reductase (NADPH) hemoprotein beta-component</fullName>
    </submittedName>
</protein>
<dbReference type="Proteomes" id="UP000292039">
    <property type="component" value="Unassembled WGS sequence"/>
</dbReference>